<comment type="similarity">
    <text evidence="1 2">Belongs to the pirin family.</text>
</comment>
<dbReference type="InterPro" id="IPR012093">
    <property type="entry name" value="Pirin"/>
</dbReference>
<feature type="domain" description="Pirin N-terminal" evidence="3">
    <location>
        <begin position="41"/>
        <end position="134"/>
    </location>
</feature>
<dbReference type="SUPFAM" id="SSF51182">
    <property type="entry name" value="RmlC-like cupins"/>
    <property type="match status" value="1"/>
</dbReference>
<evidence type="ECO:0000256" key="2">
    <source>
        <dbReference type="RuleBase" id="RU003457"/>
    </source>
</evidence>
<reference evidence="4" key="1">
    <citation type="submission" date="2023-06" db="EMBL/GenBank/DDBJ databases">
        <title>Phylogenetic Diversity of Rhizobium strains.</title>
        <authorList>
            <person name="Moura F.T."/>
            <person name="Helene L.C.F."/>
            <person name="Hungria M."/>
        </authorList>
    </citation>
    <scope>NUCLEOTIDE SEQUENCE</scope>
    <source>
        <strain evidence="4">CCGE524</strain>
    </source>
</reference>
<keyword evidence="5" id="KW-1185">Reference proteome</keyword>
<dbReference type="RefSeq" id="WP_285884412.1">
    <property type="nucleotide sequence ID" value="NZ_JARFYN010000087.1"/>
</dbReference>
<sequence>MRTITQPALAASQPTGSNRAIAVRTQGRKIGPVTRLVSPTDIGQLIKPFVFLDGIARDGLDPNTIADMGKGFGWHPHSGIATVSLLFDGTIFAVDSTGMRADLKAGAVDWFMAGGGAWHGGKVREPVGGYQLWVAMPPELENAPARSRIYGPEHFPRKGPARVILGTWNGIESPIPVTSPMIYLDVILTAGETWRFEPPKGYEIAWLAVHSGELLTSEPVDAGELVVFEEAEAPVQLEARQDTRLVFGAAVKHPYDLVLGYYSVHTSADALAKGERHYRDLGERLRSAGTIQD</sequence>
<dbReference type="PANTHER" id="PTHR13903:SF8">
    <property type="entry name" value="PIRIN"/>
    <property type="match status" value="1"/>
</dbReference>
<name>A0ABT7KQY3_9HYPH</name>
<dbReference type="Pfam" id="PF02678">
    <property type="entry name" value="Pirin"/>
    <property type="match status" value="1"/>
</dbReference>
<dbReference type="PANTHER" id="PTHR13903">
    <property type="entry name" value="PIRIN-RELATED"/>
    <property type="match status" value="1"/>
</dbReference>
<dbReference type="InterPro" id="IPR003829">
    <property type="entry name" value="Pirin_N_dom"/>
</dbReference>
<dbReference type="PIRSF" id="PIRSF006232">
    <property type="entry name" value="Pirin"/>
    <property type="match status" value="1"/>
</dbReference>
<evidence type="ECO:0000256" key="1">
    <source>
        <dbReference type="ARBA" id="ARBA00008416"/>
    </source>
</evidence>
<comment type="caution">
    <text evidence="4">The sequence shown here is derived from an EMBL/GenBank/DDBJ whole genome shotgun (WGS) entry which is preliminary data.</text>
</comment>
<dbReference type="InterPro" id="IPR014710">
    <property type="entry name" value="RmlC-like_jellyroll"/>
</dbReference>
<proteinExistence type="inferred from homology"/>
<evidence type="ECO:0000313" key="4">
    <source>
        <dbReference type="EMBL" id="MDL2410522.1"/>
    </source>
</evidence>
<dbReference type="Gene3D" id="2.60.120.10">
    <property type="entry name" value="Jelly Rolls"/>
    <property type="match status" value="1"/>
</dbReference>
<dbReference type="Proteomes" id="UP001172630">
    <property type="component" value="Unassembled WGS sequence"/>
</dbReference>
<dbReference type="EMBL" id="JARFYN010000087">
    <property type="protein sequence ID" value="MDL2410522.1"/>
    <property type="molecule type" value="Genomic_DNA"/>
</dbReference>
<accession>A0ABT7KQY3</accession>
<gene>
    <name evidence="4" type="ORF">PY650_34095</name>
</gene>
<protein>
    <submittedName>
        <fullName evidence="4">Pirin family protein</fullName>
    </submittedName>
</protein>
<dbReference type="InterPro" id="IPR011051">
    <property type="entry name" value="RmlC_Cupin_sf"/>
</dbReference>
<organism evidence="4 5">
    <name type="scientific">Rhizobium calliandrae</name>
    <dbReference type="NCBI Taxonomy" id="1312182"/>
    <lineage>
        <taxon>Bacteria</taxon>
        <taxon>Pseudomonadati</taxon>
        <taxon>Pseudomonadota</taxon>
        <taxon>Alphaproteobacteria</taxon>
        <taxon>Hyphomicrobiales</taxon>
        <taxon>Rhizobiaceae</taxon>
        <taxon>Rhizobium/Agrobacterium group</taxon>
        <taxon>Rhizobium</taxon>
    </lineage>
</organism>
<evidence type="ECO:0000259" key="3">
    <source>
        <dbReference type="Pfam" id="PF02678"/>
    </source>
</evidence>
<evidence type="ECO:0000313" key="5">
    <source>
        <dbReference type="Proteomes" id="UP001172630"/>
    </source>
</evidence>